<dbReference type="Pfam" id="PF12161">
    <property type="entry name" value="HsdM_N"/>
    <property type="match status" value="1"/>
</dbReference>
<comment type="similarity">
    <text evidence="1">Belongs to the N(4)/N(6)-methyltransferase family.</text>
</comment>
<dbReference type="GO" id="GO:0009007">
    <property type="term" value="F:site-specific DNA-methyltransferase (adenine-specific) activity"/>
    <property type="evidence" value="ECO:0007669"/>
    <property type="project" value="UniProtKB-EC"/>
</dbReference>
<dbReference type="EC" id="2.1.1.72" evidence="2"/>
<evidence type="ECO:0000313" key="11">
    <source>
        <dbReference type="Proteomes" id="UP000266918"/>
    </source>
</evidence>
<dbReference type="GO" id="GO:0003677">
    <property type="term" value="F:DNA binding"/>
    <property type="evidence" value="ECO:0007669"/>
    <property type="project" value="InterPro"/>
</dbReference>
<reference evidence="10 11" key="1">
    <citation type="submission" date="2018-12" db="EMBL/GenBank/DDBJ databases">
        <authorList>
            <consortium name="Pathogen Informatics"/>
        </authorList>
    </citation>
    <scope>NUCLEOTIDE SEQUENCE [LARGE SCALE GENOMIC DNA]</scope>
    <source>
        <strain evidence="11">NCTC 10904</strain>
    </source>
</reference>
<dbReference type="SUPFAM" id="SSF53335">
    <property type="entry name" value="S-adenosyl-L-methionine-dependent methyltransferases"/>
    <property type="match status" value="1"/>
</dbReference>
<comment type="catalytic activity">
    <reaction evidence="7">
        <text>a 2'-deoxyadenosine in DNA + S-adenosyl-L-methionine = an N(6)-methyl-2'-deoxyadenosine in DNA + S-adenosyl-L-homocysteine + H(+)</text>
        <dbReference type="Rhea" id="RHEA:15197"/>
        <dbReference type="Rhea" id="RHEA-COMP:12418"/>
        <dbReference type="Rhea" id="RHEA-COMP:12419"/>
        <dbReference type="ChEBI" id="CHEBI:15378"/>
        <dbReference type="ChEBI" id="CHEBI:57856"/>
        <dbReference type="ChEBI" id="CHEBI:59789"/>
        <dbReference type="ChEBI" id="CHEBI:90615"/>
        <dbReference type="ChEBI" id="CHEBI:90616"/>
        <dbReference type="EC" id="2.1.1.72"/>
    </reaction>
</comment>
<proteinExistence type="inferred from homology"/>
<evidence type="ECO:0000256" key="6">
    <source>
        <dbReference type="ARBA" id="ARBA00022747"/>
    </source>
</evidence>
<keyword evidence="5" id="KW-0949">S-adenosyl-L-methionine</keyword>
<dbReference type="InterPro" id="IPR052916">
    <property type="entry name" value="Type-I_RE_MTase_Subunit"/>
</dbReference>
<feature type="domain" description="DNA methylase adenine-specific" evidence="8">
    <location>
        <begin position="149"/>
        <end position="209"/>
    </location>
</feature>
<evidence type="ECO:0000259" key="8">
    <source>
        <dbReference type="Pfam" id="PF02384"/>
    </source>
</evidence>
<evidence type="ECO:0000256" key="7">
    <source>
        <dbReference type="ARBA" id="ARBA00047942"/>
    </source>
</evidence>
<evidence type="ECO:0000256" key="5">
    <source>
        <dbReference type="ARBA" id="ARBA00022691"/>
    </source>
</evidence>
<keyword evidence="4 10" id="KW-0808">Transferase</keyword>
<evidence type="ECO:0000256" key="1">
    <source>
        <dbReference type="ARBA" id="ARBA00006594"/>
    </source>
</evidence>
<feature type="domain" description="N6 adenine-specific DNA methyltransferase N-terminal" evidence="9">
    <location>
        <begin position="12"/>
        <end position="138"/>
    </location>
</feature>
<dbReference type="GO" id="GO:0008170">
    <property type="term" value="F:N-methyltransferase activity"/>
    <property type="evidence" value="ECO:0007669"/>
    <property type="project" value="InterPro"/>
</dbReference>
<keyword evidence="6" id="KW-0680">Restriction system</keyword>
<dbReference type="AlphaFoldDB" id="A0AAJ5NNI7"/>
<dbReference type="Pfam" id="PF02384">
    <property type="entry name" value="N6_Mtase"/>
    <property type="match status" value="1"/>
</dbReference>
<dbReference type="Proteomes" id="UP000266918">
    <property type="component" value="Chromosome"/>
</dbReference>
<dbReference type="EMBL" id="LR134002">
    <property type="protein sequence ID" value="VDY70807.1"/>
    <property type="molecule type" value="Genomic_DNA"/>
</dbReference>
<sequence>MAKKSNANIGFEKELWDAADSLRGHISALEYRKVIVGLIFLKYVSDAFEEKYQQLLAEGDGFENDPDAYSEENIFFVPEIARWQFIASHAHSSEIGTVLDEAMREIEEDNPSLENVLPQIYVSLDLDKRVLGEFVDIFTNIKMYEGENEKDILGRAYEYCIEQFAAYEGKRGGEFYTPTSIVKTIVEILKPYRGRVYDPACGFRVIIMTQANSQVNTRILDLLPKFKIKKMNSGLLFRAVITEINVVNSTSA</sequence>
<dbReference type="PANTHER" id="PTHR42998">
    <property type="entry name" value="TYPE I RESTRICTION ENZYME HINDVIIP M PROTEIN-RELATED"/>
    <property type="match status" value="1"/>
</dbReference>
<evidence type="ECO:0000256" key="2">
    <source>
        <dbReference type="ARBA" id="ARBA00011900"/>
    </source>
</evidence>
<accession>A0AAJ5NNI7</accession>
<protein>
    <recommendedName>
        <fullName evidence="2">site-specific DNA-methyltransferase (adenine-specific)</fullName>
        <ecNumber evidence="2">2.1.1.72</ecNumber>
    </recommendedName>
</protein>
<keyword evidence="3 10" id="KW-0489">Methyltransferase</keyword>
<dbReference type="GO" id="GO:0009307">
    <property type="term" value="P:DNA restriction-modification system"/>
    <property type="evidence" value="ECO:0007669"/>
    <property type="project" value="UniProtKB-KW"/>
</dbReference>
<dbReference type="InterPro" id="IPR029063">
    <property type="entry name" value="SAM-dependent_MTases_sf"/>
</dbReference>
<dbReference type="REBASE" id="290776">
    <property type="entry name" value="M.Ssa10904ORF759P"/>
</dbReference>
<evidence type="ECO:0000259" key="9">
    <source>
        <dbReference type="Pfam" id="PF12161"/>
    </source>
</evidence>
<name>A0AAJ5NNI7_STRSA</name>
<dbReference type="Gene3D" id="3.40.50.150">
    <property type="entry name" value="Vaccinia Virus protein VP39"/>
    <property type="match status" value="1"/>
</dbReference>
<dbReference type="Gene3D" id="1.20.1260.30">
    <property type="match status" value="1"/>
</dbReference>
<dbReference type="PANTHER" id="PTHR42998:SF1">
    <property type="entry name" value="TYPE I RESTRICTION ENZYME HINDI METHYLASE SUBUNIT"/>
    <property type="match status" value="1"/>
</dbReference>
<dbReference type="InterPro" id="IPR038333">
    <property type="entry name" value="T1MK-like_N_sf"/>
</dbReference>
<dbReference type="InterPro" id="IPR022749">
    <property type="entry name" value="D12N6_MeTrfase_N"/>
</dbReference>
<organism evidence="10 11">
    <name type="scientific">Streptococcus sanguinis</name>
    <dbReference type="NCBI Taxonomy" id="1305"/>
    <lineage>
        <taxon>Bacteria</taxon>
        <taxon>Bacillati</taxon>
        <taxon>Bacillota</taxon>
        <taxon>Bacilli</taxon>
        <taxon>Lactobacillales</taxon>
        <taxon>Streptococcaceae</taxon>
        <taxon>Streptococcus</taxon>
    </lineage>
</organism>
<gene>
    <name evidence="10" type="primary">hsdM_1</name>
    <name evidence="10" type="ORF">NCTC10904_00759</name>
</gene>
<evidence type="ECO:0000313" key="10">
    <source>
        <dbReference type="EMBL" id="VDY70807.1"/>
    </source>
</evidence>
<dbReference type="GO" id="GO:0032259">
    <property type="term" value="P:methylation"/>
    <property type="evidence" value="ECO:0007669"/>
    <property type="project" value="UniProtKB-KW"/>
</dbReference>
<dbReference type="InterPro" id="IPR003356">
    <property type="entry name" value="DNA_methylase_A-5"/>
</dbReference>
<evidence type="ECO:0000256" key="3">
    <source>
        <dbReference type="ARBA" id="ARBA00022603"/>
    </source>
</evidence>
<dbReference type="PRINTS" id="PR00507">
    <property type="entry name" value="N12N6MTFRASE"/>
</dbReference>
<evidence type="ECO:0000256" key="4">
    <source>
        <dbReference type="ARBA" id="ARBA00022679"/>
    </source>
</evidence>